<evidence type="ECO:0000256" key="3">
    <source>
        <dbReference type="ARBA" id="ARBA00026117"/>
    </source>
</evidence>
<evidence type="ECO:0000256" key="6">
    <source>
        <dbReference type="SAM" id="MobiDB-lite"/>
    </source>
</evidence>
<dbReference type="Pfam" id="PF13561">
    <property type="entry name" value="adh_short_C2"/>
    <property type="match status" value="1"/>
</dbReference>
<evidence type="ECO:0000256" key="4">
    <source>
        <dbReference type="ARBA" id="ARBA00048009"/>
    </source>
</evidence>
<gene>
    <name evidence="7" type="ORF">ISN45_At01g035890</name>
</gene>
<evidence type="ECO:0000313" key="7">
    <source>
        <dbReference type="EMBL" id="KAG7648594.1"/>
    </source>
</evidence>
<evidence type="ECO:0000256" key="1">
    <source>
        <dbReference type="ARBA" id="ARBA00022857"/>
    </source>
</evidence>
<dbReference type="EMBL" id="JAEFBK010000001">
    <property type="protein sequence ID" value="KAG7648594.1"/>
    <property type="molecule type" value="Genomic_DNA"/>
</dbReference>
<dbReference type="GO" id="GO:0005777">
    <property type="term" value="C:peroxisome"/>
    <property type="evidence" value="ECO:0007669"/>
    <property type="project" value="TreeGrafter"/>
</dbReference>
<dbReference type="InterPro" id="IPR045017">
    <property type="entry name" value="DECR2-like"/>
</dbReference>
<dbReference type="InterPro" id="IPR002347">
    <property type="entry name" value="SDR_fam"/>
</dbReference>
<keyword evidence="8" id="KW-1185">Reference proteome</keyword>
<dbReference type="GO" id="GO:0008670">
    <property type="term" value="F:2,4-dienoyl-CoA reductase (NADPH) activity"/>
    <property type="evidence" value="ECO:0007669"/>
    <property type="project" value="InterPro"/>
</dbReference>
<name>A0A8T2GMY5_9BRAS</name>
<dbReference type="Proteomes" id="UP000694240">
    <property type="component" value="Chromosome 1"/>
</dbReference>
<accession>A0A8T2GMY5</accession>
<evidence type="ECO:0000256" key="2">
    <source>
        <dbReference type="ARBA" id="ARBA00023002"/>
    </source>
</evidence>
<reference evidence="7 8" key="1">
    <citation type="submission" date="2020-12" db="EMBL/GenBank/DDBJ databases">
        <title>Concerted genomic and epigenomic changes stabilize Arabidopsis allopolyploids.</title>
        <authorList>
            <person name="Chen Z."/>
        </authorList>
    </citation>
    <scope>NUCLEOTIDE SEQUENCE [LARGE SCALE GENOMIC DNA]</scope>
    <source>
        <strain evidence="7">Allo738</strain>
        <tissue evidence="7">Leaf</tissue>
    </source>
</reference>
<dbReference type="AlphaFoldDB" id="A0A8T2GMY5"/>
<comment type="catalytic activity">
    <reaction evidence="4">
        <text>a (2E,4E)-dienoyl-CoA + NADPH + H(+) = a 4,5-saturated-(3E)-enoyl-CoA + NADP(+)</text>
        <dbReference type="Rhea" id="RHEA:45912"/>
        <dbReference type="ChEBI" id="CHEBI:15378"/>
        <dbReference type="ChEBI" id="CHEBI:57783"/>
        <dbReference type="ChEBI" id="CHEBI:58349"/>
        <dbReference type="ChEBI" id="CHEBI:85101"/>
        <dbReference type="ChEBI" id="CHEBI:85493"/>
        <dbReference type="EC" id="1.3.1.124"/>
    </reaction>
</comment>
<dbReference type="EC" id="1.3.1.124" evidence="3"/>
<keyword evidence="1" id="KW-0521">NADP</keyword>
<sequence length="265" mass="29440">MQHVGARTQCIQTAGLVDEEVARYLTDGRVQNLQNIPMNKFSENCKSLFKISCRNWSPQTNEGYASIDRGRLVYRIAHKMAIDFGEMVYDHVLQLALMSVSKFFLMFPSLIYRLIQTQHPDIQILRRTSASASQGQSTGRKVPSSTAPATSLGQHSACCIGCIRLGLGLFRPEQCFARVIVSSRLSSILRKERLEETHQAVSSIINRSATFHYTASRYQIHVSAAKVAVDATTRNLALEWGTDYDIRVNRIAPGPIGGTPGMSCT</sequence>
<dbReference type="GO" id="GO:0009062">
    <property type="term" value="P:fatty acid catabolic process"/>
    <property type="evidence" value="ECO:0007669"/>
    <property type="project" value="InterPro"/>
</dbReference>
<feature type="region of interest" description="Disordered" evidence="6">
    <location>
        <begin position="127"/>
        <end position="152"/>
    </location>
</feature>
<protein>
    <recommendedName>
        <fullName evidence="3">2,4-dienoyl-CoA reductase [(3E)-enoyl-CoA-producing]</fullName>
        <ecNumber evidence="3">1.3.1.124</ecNumber>
    </recommendedName>
</protein>
<dbReference type="PANTHER" id="PTHR43296:SF2">
    <property type="entry name" value="PEROXISOMAL 2,4-DIENOYL-COA REDUCTASE [(3E)-ENOYL-COA-PRODUCING]"/>
    <property type="match status" value="1"/>
</dbReference>
<proteinExistence type="predicted"/>
<comment type="catalytic activity">
    <reaction evidence="5">
        <text>a (2E,4Z)-dienoyl-CoA + NADPH + H(+) = a 4,5-saturated-(3E)-enoyl-CoA + NADP(+)</text>
        <dbReference type="Rhea" id="RHEA:61892"/>
        <dbReference type="ChEBI" id="CHEBI:15378"/>
        <dbReference type="ChEBI" id="CHEBI:57783"/>
        <dbReference type="ChEBI" id="CHEBI:58349"/>
        <dbReference type="ChEBI" id="CHEBI:85099"/>
        <dbReference type="ChEBI" id="CHEBI:85493"/>
        <dbReference type="EC" id="1.3.1.124"/>
    </reaction>
</comment>
<evidence type="ECO:0000313" key="8">
    <source>
        <dbReference type="Proteomes" id="UP000694240"/>
    </source>
</evidence>
<evidence type="ECO:0000256" key="5">
    <source>
        <dbReference type="ARBA" id="ARBA00048340"/>
    </source>
</evidence>
<organism evidence="7 8">
    <name type="scientific">Arabidopsis thaliana x Arabidopsis arenosa</name>
    <dbReference type="NCBI Taxonomy" id="1240361"/>
    <lineage>
        <taxon>Eukaryota</taxon>
        <taxon>Viridiplantae</taxon>
        <taxon>Streptophyta</taxon>
        <taxon>Embryophyta</taxon>
        <taxon>Tracheophyta</taxon>
        <taxon>Spermatophyta</taxon>
        <taxon>Magnoliopsida</taxon>
        <taxon>eudicotyledons</taxon>
        <taxon>Gunneridae</taxon>
        <taxon>Pentapetalae</taxon>
        <taxon>rosids</taxon>
        <taxon>malvids</taxon>
        <taxon>Brassicales</taxon>
        <taxon>Brassicaceae</taxon>
        <taxon>Camelineae</taxon>
        <taxon>Arabidopsis</taxon>
    </lineage>
</organism>
<dbReference type="PANTHER" id="PTHR43296">
    <property type="entry name" value="PEROXISOMAL 2,4-DIENOYL-COA REDUCTASE"/>
    <property type="match status" value="1"/>
</dbReference>
<comment type="caution">
    <text evidence="7">The sequence shown here is derived from an EMBL/GenBank/DDBJ whole genome shotgun (WGS) entry which is preliminary data.</text>
</comment>
<keyword evidence="2" id="KW-0560">Oxidoreductase</keyword>